<dbReference type="EMBL" id="JMQM01000001">
    <property type="protein sequence ID" value="KFB11468.1"/>
    <property type="molecule type" value="Genomic_DNA"/>
</dbReference>
<evidence type="ECO:0000313" key="1">
    <source>
        <dbReference type="EMBL" id="KFB11468.1"/>
    </source>
</evidence>
<proteinExistence type="predicted"/>
<gene>
    <name evidence="1" type="ORF">EL18_02516</name>
</gene>
<reference evidence="1 2" key="1">
    <citation type="submission" date="2014-05" db="EMBL/GenBank/DDBJ databases">
        <title>Draft Genome Sequence of Nitratireductor basaltis Strain UMTGB225, A Marine Bacterium Isolated from Green Barrel Tunicate.</title>
        <authorList>
            <person name="Gan H.Y."/>
        </authorList>
    </citation>
    <scope>NUCLEOTIDE SEQUENCE [LARGE SCALE GENOMIC DNA]</scope>
    <source>
        <strain evidence="1 2">UMTGB225</strain>
    </source>
</reference>
<organism evidence="1 2">
    <name type="scientific">Nitratireductor basaltis</name>
    <dbReference type="NCBI Taxonomy" id="472175"/>
    <lineage>
        <taxon>Bacteria</taxon>
        <taxon>Pseudomonadati</taxon>
        <taxon>Pseudomonadota</taxon>
        <taxon>Alphaproteobacteria</taxon>
        <taxon>Hyphomicrobiales</taxon>
        <taxon>Phyllobacteriaceae</taxon>
        <taxon>Nitratireductor</taxon>
    </lineage>
</organism>
<evidence type="ECO:0000313" key="2">
    <source>
        <dbReference type="Proteomes" id="UP000053675"/>
    </source>
</evidence>
<dbReference type="PATRIC" id="fig|472175.3.peg.2510"/>
<dbReference type="Gene3D" id="3.20.20.140">
    <property type="entry name" value="Metal-dependent hydrolases"/>
    <property type="match status" value="1"/>
</dbReference>
<dbReference type="OrthoDB" id="9787654at2"/>
<dbReference type="STRING" id="472175.EL18_02516"/>
<comment type="caution">
    <text evidence="1">The sequence shown here is derived from an EMBL/GenBank/DDBJ whole genome shotgun (WGS) entry which is preliminary data.</text>
</comment>
<dbReference type="Proteomes" id="UP000053675">
    <property type="component" value="Unassembled WGS sequence"/>
</dbReference>
<name>A0A084UET2_9HYPH</name>
<dbReference type="RefSeq" id="WP_036483427.1">
    <property type="nucleotide sequence ID" value="NZ_JMQM01000001.1"/>
</dbReference>
<accession>A0A084UET2</accession>
<dbReference type="AlphaFoldDB" id="A0A084UET2"/>
<protein>
    <submittedName>
        <fullName evidence="1">Uncharacterized protein</fullName>
    </submittedName>
</protein>
<keyword evidence="2" id="KW-1185">Reference proteome</keyword>
<sequence>MICDALWIERLMWGSDLSVMGYEPLNNLTAAFTLIDHGLSFSDHEESTLLAGTAVRVFF</sequence>